<dbReference type="AlphaFoldDB" id="A0A2S6ZEW4"/>
<comment type="caution">
    <text evidence="2">The sequence shown here is derived from an EMBL/GenBank/DDBJ whole genome shotgun (WGS) entry which is preliminary data.</text>
</comment>
<evidence type="ECO:0000256" key="1">
    <source>
        <dbReference type="SAM" id="SignalP"/>
    </source>
</evidence>
<keyword evidence="1" id="KW-0732">Signal</keyword>
<evidence type="ECO:0000313" key="3">
    <source>
        <dbReference type="Proteomes" id="UP000239898"/>
    </source>
</evidence>
<protein>
    <recommendedName>
        <fullName evidence="4">Secreted protein</fullName>
    </recommendedName>
</protein>
<proteinExistence type="predicted"/>
<sequence length="128" mass="12649">MKRLVLPLLLLLAACAGPIPSSTANPPVADTGAPPARGLPVKVDGSCRSDADCAVKNVGNCCGAMPACVNRDSPTDPQGVLAQCQASGRMSVCGARAIAGCQCVAGQCSARGAPADTLRAPAAAEPVH</sequence>
<feature type="signal peptide" evidence="1">
    <location>
        <begin position="1"/>
        <end position="24"/>
    </location>
</feature>
<dbReference type="RefSeq" id="WP_128420409.1">
    <property type="nucleotide sequence ID" value="NZ_CP049017.1"/>
</dbReference>
<name>A0A2S6ZEW4_9XANT</name>
<organism evidence="2 3">
    <name type="scientific">Xanthomonas theicola</name>
    <dbReference type="NCBI Taxonomy" id="56464"/>
    <lineage>
        <taxon>Bacteria</taxon>
        <taxon>Pseudomonadati</taxon>
        <taxon>Pseudomonadota</taxon>
        <taxon>Gammaproteobacteria</taxon>
        <taxon>Lysobacterales</taxon>
        <taxon>Lysobacteraceae</taxon>
        <taxon>Xanthomonas</taxon>
    </lineage>
</organism>
<evidence type="ECO:0000313" key="2">
    <source>
        <dbReference type="EMBL" id="PPT90782.1"/>
    </source>
</evidence>
<keyword evidence="3" id="KW-1185">Reference proteome</keyword>
<dbReference type="PROSITE" id="PS51257">
    <property type="entry name" value="PROKAR_LIPOPROTEIN"/>
    <property type="match status" value="1"/>
</dbReference>
<dbReference type="OrthoDB" id="5959317at2"/>
<reference evidence="2 3" key="1">
    <citation type="submission" date="2016-08" db="EMBL/GenBank/DDBJ databases">
        <title>Evolution of the type three secretion system and type three effector repertoires in Xanthomonas.</title>
        <authorList>
            <person name="Merda D."/>
            <person name="Briand M."/>
            <person name="Bosis E."/>
            <person name="Rousseau C."/>
            <person name="Portier P."/>
            <person name="Jacques M.-A."/>
            <person name="Fischer-Le Saux M."/>
        </authorList>
    </citation>
    <scope>NUCLEOTIDE SEQUENCE [LARGE SCALE GENOMIC DNA]</scope>
    <source>
        <strain evidence="2 3">CFBP 4691</strain>
    </source>
</reference>
<evidence type="ECO:0008006" key="4">
    <source>
        <dbReference type="Google" id="ProtNLM"/>
    </source>
</evidence>
<gene>
    <name evidence="2" type="ORF">XthCFBP4691_10765</name>
</gene>
<dbReference type="Proteomes" id="UP000239898">
    <property type="component" value="Unassembled WGS sequence"/>
</dbReference>
<dbReference type="EMBL" id="MIGX01000045">
    <property type="protein sequence ID" value="PPT90782.1"/>
    <property type="molecule type" value="Genomic_DNA"/>
</dbReference>
<accession>A0A2S6ZEW4</accession>
<feature type="chain" id="PRO_5015758982" description="Secreted protein" evidence="1">
    <location>
        <begin position="25"/>
        <end position="128"/>
    </location>
</feature>